<dbReference type="InterPro" id="IPR013429">
    <property type="entry name" value="Regulatory_FmdB_Zinc_ribbon"/>
</dbReference>
<dbReference type="Pfam" id="PF09723">
    <property type="entry name" value="Zn_ribbon_8"/>
    <property type="match status" value="1"/>
</dbReference>
<feature type="region of interest" description="Disordered" evidence="1">
    <location>
        <begin position="60"/>
        <end position="81"/>
    </location>
</feature>
<protein>
    <recommendedName>
        <fullName evidence="2">Putative regulatory protein FmdB zinc ribbon domain-containing protein</fullName>
    </recommendedName>
</protein>
<dbReference type="SMART" id="SM00834">
    <property type="entry name" value="CxxC_CXXC_SSSS"/>
    <property type="match status" value="1"/>
</dbReference>
<accession>A0A0F8ZS92</accession>
<dbReference type="EMBL" id="LAZR01058716">
    <property type="protein sequence ID" value="KKK69299.1"/>
    <property type="molecule type" value="Genomic_DNA"/>
</dbReference>
<name>A0A0F8ZS92_9ZZZZ</name>
<evidence type="ECO:0000256" key="1">
    <source>
        <dbReference type="SAM" id="MobiDB-lite"/>
    </source>
</evidence>
<dbReference type="NCBIfam" id="TIGR02605">
    <property type="entry name" value="CxxC_CxxC_SSSS"/>
    <property type="match status" value="1"/>
</dbReference>
<evidence type="ECO:0000259" key="2">
    <source>
        <dbReference type="SMART" id="SM00834"/>
    </source>
</evidence>
<dbReference type="AlphaFoldDB" id="A0A0F8ZS92"/>
<comment type="caution">
    <text evidence="3">The sequence shown here is derived from an EMBL/GenBank/DDBJ whole genome shotgun (WGS) entry which is preliminary data.</text>
</comment>
<organism evidence="3">
    <name type="scientific">marine sediment metagenome</name>
    <dbReference type="NCBI Taxonomy" id="412755"/>
    <lineage>
        <taxon>unclassified sequences</taxon>
        <taxon>metagenomes</taxon>
        <taxon>ecological metagenomes</taxon>
    </lineage>
</organism>
<gene>
    <name evidence="3" type="ORF">LCGC14_2935420</name>
</gene>
<feature type="domain" description="Putative regulatory protein FmdB zinc ribbon" evidence="2">
    <location>
        <begin position="1"/>
        <end position="46"/>
    </location>
</feature>
<evidence type="ECO:0000313" key="3">
    <source>
        <dbReference type="EMBL" id="KKK69299.1"/>
    </source>
</evidence>
<reference evidence="3" key="1">
    <citation type="journal article" date="2015" name="Nature">
        <title>Complex archaea that bridge the gap between prokaryotes and eukaryotes.</title>
        <authorList>
            <person name="Spang A."/>
            <person name="Saw J.H."/>
            <person name="Jorgensen S.L."/>
            <person name="Zaremba-Niedzwiedzka K."/>
            <person name="Martijn J."/>
            <person name="Lind A.E."/>
            <person name="van Eijk R."/>
            <person name="Schleper C."/>
            <person name="Guy L."/>
            <person name="Ettema T.J."/>
        </authorList>
    </citation>
    <scope>NUCLEOTIDE SEQUENCE</scope>
</reference>
<proteinExistence type="predicted"/>
<sequence>MVIYDYRCEECAEIFEQGFKSRDDYRKTIAVTCPICGTGLTHKIVSAPAISIWWKDSLSSEDSGRLRPSFRPAVSNRALRR</sequence>